<protein>
    <submittedName>
        <fullName evidence="2">Uncharacterized protein</fullName>
    </submittedName>
</protein>
<name>A0AAV0R0S2_9ROSI</name>
<organism evidence="2 3">
    <name type="scientific">Linum tenue</name>
    <dbReference type="NCBI Taxonomy" id="586396"/>
    <lineage>
        <taxon>Eukaryota</taxon>
        <taxon>Viridiplantae</taxon>
        <taxon>Streptophyta</taxon>
        <taxon>Embryophyta</taxon>
        <taxon>Tracheophyta</taxon>
        <taxon>Spermatophyta</taxon>
        <taxon>Magnoliopsida</taxon>
        <taxon>eudicotyledons</taxon>
        <taxon>Gunneridae</taxon>
        <taxon>Pentapetalae</taxon>
        <taxon>rosids</taxon>
        <taxon>fabids</taxon>
        <taxon>Malpighiales</taxon>
        <taxon>Linaceae</taxon>
        <taxon>Linum</taxon>
    </lineage>
</organism>
<dbReference type="Proteomes" id="UP001154282">
    <property type="component" value="Unassembled WGS sequence"/>
</dbReference>
<accession>A0AAV0R0S2</accession>
<reference evidence="2" key="1">
    <citation type="submission" date="2022-08" db="EMBL/GenBank/DDBJ databases">
        <authorList>
            <person name="Gutierrez-Valencia J."/>
        </authorList>
    </citation>
    <scope>NUCLEOTIDE SEQUENCE</scope>
</reference>
<dbReference type="EMBL" id="CAMGYJ010000010">
    <property type="protein sequence ID" value="CAI0550194.1"/>
    <property type="molecule type" value="Genomic_DNA"/>
</dbReference>
<feature type="non-terminal residue" evidence="2">
    <location>
        <position position="1"/>
    </location>
</feature>
<evidence type="ECO:0000256" key="1">
    <source>
        <dbReference type="SAM" id="MobiDB-lite"/>
    </source>
</evidence>
<dbReference type="AlphaFoldDB" id="A0AAV0R0S2"/>
<evidence type="ECO:0000313" key="2">
    <source>
        <dbReference type="EMBL" id="CAI0550194.1"/>
    </source>
</evidence>
<comment type="caution">
    <text evidence="2">The sequence shown here is derived from an EMBL/GenBank/DDBJ whole genome shotgun (WGS) entry which is preliminary data.</text>
</comment>
<feature type="compositionally biased region" description="Polar residues" evidence="1">
    <location>
        <begin position="34"/>
        <end position="44"/>
    </location>
</feature>
<feature type="region of interest" description="Disordered" evidence="1">
    <location>
        <begin position="34"/>
        <end position="79"/>
    </location>
</feature>
<gene>
    <name evidence="2" type="ORF">LITE_LOCUS45454</name>
</gene>
<keyword evidence="3" id="KW-1185">Reference proteome</keyword>
<evidence type="ECO:0000313" key="3">
    <source>
        <dbReference type="Proteomes" id="UP001154282"/>
    </source>
</evidence>
<sequence length="109" mass="12388">RRQESLLPSSHDQTHRRYLLHLFNSFPLDQKISLSSSKSQTTYGNNNRQIRERRRRRTSSSVQHGLCSPDPVASDRPLPSYSSWNLINGELSRLLQVGGSHRSGSSTVN</sequence>
<proteinExistence type="predicted"/>